<name>A0A7S4WB08_9DINO</name>
<dbReference type="Pfam" id="PF09743">
    <property type="entry name" value="E3_UFM1_ligase"/>
    <property type="match status" value="1"/>
</dbReference>
<dbReference type="InterPro" id="IPR056579">
    <property type="entry name" value="Ufl1_N"/>
</dbReference>
<dbReference type="PANTHER" id="PTHR31057">
    <property type="entry name" value="E3 UFM1-PROTEIN LIGASE 1"/>
    <property type="match status" value="1"/>
</dbReference>
<dbReference type="GO" id="GO:0034976">
    <property type="term" value="P:response to endoplasmic reticulum stress"/>
    <property type="evidence" value="ECO:0007669"/>
    <property type="project" value="TreeGrafter"/>
</dbReference>
<feature type="compositionally biased region" description="Basic and acidic residues" evidence="2">
    <location>
        <begin position="583"/>
        <end position="619"/>
    </location>
</feature>
<gene>
    <name evidence="4" type="ORF">AMON00008_LOCUS47131</name>
</gene>
<feature type="region of interest" description="Disordered" evidence="2">
    <location>
        <begin position="384"/>
        <end position="432"/>
    </location>
</feature>
<accession>A0A7S4WB08</accession>
<dbReference type="InterPro" id="IPR018611">
    <property type="entry name" value="Ufl1"/>
</dbReference>
<dbReference type="EMBL" id="HBNR01066716">
    <property type="protein sequence ID" value="CAE4639067.1"/>
    <property type="molecule type" value="Transcribed_RNA"/>
</dbReference>
<dbReference type="GO" id="GO:0061666">
    <property type="term" value="F:UFM1 ligase activity"/>
    <property type="evidence" value="ECO:0007669"/>
    <property type="project" value="InterPro"/>
</dbReference>
<dbReference type="GO" id="GO:0005789">
    <property type="term" value="C:endoplasmic reticulum membrane"/>
    <property type="evidence" value="ECO:0007669"/>
    <property type="project" value="TreeGrafter"/>
</dbReference>
<sequence length="751" mass="80222">MDAIRALQKQLQEAQKVSNVRKISERNCVDLVQKLVLTGQVRLVHTANGKEWLTPEQLDQEIQDALAVSGGRLNVTELPGEVGVAIEHVESRVDHLRKQDASLRKLQGELLTSQYVLGVAQEVGESLEEAGCLAVADLASRFSLPAEFIKEAVLPHVDAPGLVAKQNAIYTGTHAARVEARARGALRGCTEPTALSQLAGRQGLDVDMLSAAAQRAVKSGVVLGKLQGSTFTPKAYSDAQASRLDSFFDSNQHLTLSLAKSAGVDVKDWVKSKKAEGVTLRTAFVSSHLVDSALASISEALSTESWIDAQPLLPPALAEGDACELLAHLESGRKLAPGAVVLGRVAMSSGFIRGIASQFEAEVKAAAERAMSAPAQAKAGKKAAAAAVDDDDDDGGSKKKGKRAAKGKKARSGEGDGVGDAKAGGGGSGESGVDDQAIWDLLAEKYPEIPVEAHAELTERLQPLLAAMVAEQQDALRSSLQSQQRALFEQAEKLVQERYEVLVLGSRALEAKDMQESPLQQHLLREAVTEPLHRMLAARLQESTGAAVEVTPANRKQSLDKLAAAEGSSKVASLSRLAAVLSKGKDAKDAKDAKEAKEPREDRRPAKGKKGDKEAKEEREEAEAAPADVSELYRAAAEDCHIFCRRVDKKREKAALQEKRAEHREKLKELAVSDSAQVFRLGLQLALIQDGVVGLLFPEEPWAFRIVAKALADEAVREKADALCGLLEAGEDAVALEAAVAEWREQALGGK</sequence>
<dbReference type="AlphaFoldDB" id="A0A7S4WB08"/>
<evidence type="ECO:0000256" key="1">
    <source>
        <dbReference type="SAM" id="Coils"/>
    </source>
</evidence>
<evidence type="ECO:0000256" key="2">
    <source>
        <dbReference type="SAM" id="MobiDB-lite"/>
    </source>
</evidence>
<reference evidence="4" key="1">
    <citation type="submission" date="2021-01" db="EMBL/GenBank/DDBJ databases">
        <authorList>
            <person name="Corre E."/>
            <person name="Pelletier E."/>
            <person name="Niang G."/>
            <person name="Scheremetjew M."/>
            <person name="Finn R."/>
            <person name="Kale V."/>
            <person name="Holt S."/>
            <person name="Cochrane G."/>
            <person name="Meng A."/>
            <person name="Brown T."/>
            <person name="Cohen L."/>
        </authorList>
    </citation>
    <scope>NUCLEOTIDE SEQUENCE</scope>
    <source>
        <strain evidence="4">CCMP3105</strain>
    </source>
</reference>
<dbReference type="GO" id="GO:0032434">
    <property type="term" value="P:regulation of proteasomal ubiquitin-dependent protein catabolic process"/>
    <property type="evidence" value="ECO:0007669"/>
    <property type="project" value="TreeGrafter"/>
</dbReference>
<evidence type="ECO:0000313" key="4">
    <source>
        <dbReference type="EMBL" id="CAE4639067.1"/>
    </source>
</evidence>
<feature type="region of interest" description="Disordered" evidence="2">
    <location>
        <begin position="583"/>
        <end position="627"/>
    </location>
</feature>
<dbReference type="GO" id="GO:1990592">
    <property type="term" value="P:protein K69-linked ufmylation"/>
    <property type="evidence" value="ECO:0007669"/>
    <property type="project" value="TreeGrafter"/>
</dbReference>
<evidence type="ECO:0000259" key="3">
    <source>
        <dbReference type="Pfam" id="PF09743"/>
    </source>
</evidence>
<dbReference type="PANTHER" id="PTHR31057:SF0">
    <property type="entry name" value="E3 UFM1-PROTEIN LIGASE 1"/>
    <property type="match status" value="1"/>
</dbReference>
<feature type="coiled-coil region" evidence="1">
    <location>
        <begin position="646"/>
        <end position="673"/>
    </location>
</feature>
<feature type="compositionally biased region" description="Gly residues" evidence="2">
    <location>
        <begin position="415"/>
        <end position="430"/>
    </location>
</feature>
<proteinExistence type="predicted"/>
<feature type="domain" description="E3 UFM1-protein ligase 1-like N-terminal" evidence="3">
    <location>
        <begin position="4"/>
        <end position="265"/>
    </location>
</feature>
<dbReference type="Pfam" id="PF25870">
    <property type="entry name" value="WHD_UFL1_5th"/>
    <property type="match status" value="1"/>
</dbReference>
<keyword evidence="1" id="KW-0175">Coiled coil</keyword>
<protein>
    <recommendedName>
        <fullName evidence="3">E3 UFM1-protein ligase 1-like N-terminal domain-containing protein</fullName>
    </recommendedName>
</protein>
<feature type="compositionally biased region" description="Basic residues" evidence="2">
    <location>
        <begin position="398"/>
        <end position="410"/>
    </location>
</feature>
<organism evidence="4">
    <name type="scientific">Alexandrium monilatum</name>
    <dbReference type="NCBI Taxonomy" id="311494"/>
    <lineage>
        <taxon>Eukaryota</taxon>
        <taxon>Sar</taxon>
        <taxon>Alveolata</taxon>
        <taxon>Dinophyceae</taxon>
        <taxon>Gonyaulacales</taxon>
        <taxon>Pyrocystaceae</taxon>
        <taxon>Alexandrium</taxon>
    </lineage>
</organism>